<protein>
    <recommendedName>
        <fullName evidence="7">Reticulon-like protein</fullName>
    </recommendedName>
</protein>
<evidence type="ECO:0000256" key="2">
    <source>
        <dbReference type="ARBA" id="ARBA00022692"/>
    </source>
</evidence>
<keyword evidence="6" id="KW-0862">Zinc</keyword>
<organism evidence="11 12">
    <name type="scientific">Phaseolus coccineus</name>
    <name type="common">Scarlet runner bean</name>
    <name type="synonym">Phaseolus multiflorus</name>
    <dbReference type="NCBI Taxonomy" id="3886"/>
    <lineage>
        <taxon>Eukaryota</taxon>
        <taxon>Viridiplantae</taxon>
        <taxon>Streptophyta</taxon>
        <taxon>Embryophyta</taxon>
        <taxon>Tracheophyta</taxon>
        <taxon>Spermatophyta</taxon>
        <taxon>Magnoliopsida</taxon>
        <taxon>eudicotyledons</taxon>
        <taxon>Gunneridae</taxon>
        <taxon>Pentapetalae</taxon>
        <taxon>rosids</taxon>
        <taxon>fabids</taxon>
        <taxon>Fabales</taxon>
        <taxon>Fabaceae</taxon>
        <taxon>Papilionoideae</taxon>
        <taxon>50 kb inversion clade</taxon>
        <taxon>NPAAA clade</taxon>
        <taxon>indigoferoid/millettioid clade</taxon>
        <taxon>Phaseoleae</taxon>
        <taxon>Phaseolus</taxon>
    </lineage>
</organism>
<evidence type="ECO:0000259" key="9">
    <source>
        <dbReference type="PROSITE" id="PS50089"/>
    </source>
</evidence>
<evidence type="ECO:0000256" key="1">
    <source>
        <dbReference type="ARBA" id="ARBA00004477"/>
    </source>
</evidence>
<dbReference type="GO" id="GO:0005789">
    <property type="term" value="C:endoplasmic reticulum membrane"/>
    <property type="evidence" value="ECO:0007669"/>
    <property type="project" value="UniProtKB-SubCell"/>
</dbReference>
<dbReference type="CDD" id="cd16461">
    <property type="entry name" value="RING-H2_EL5-like"/>
    <property type="match status" value="1"/>
</dbReference>
<evidence type="ECO:0000256" key="3">
    <source>
        <dbReference type="ARBA" id="ARBA00022824"/>
    </source>
</evidence>
<feature type="transmembrane region" description="Helical" evidence="7">
    <location>
        <begin position="381"/>
        <end position="400"/>
    </location>
</feature>
<feature type="region of interest" description="Disordered" evidence="8">
    <location>
        <begin position="302"/>
        <end position="321"/>
    </location>
</feature>
<dbReference type="Pfam" id="PF02453">
    <property type="entry name" value="Reticulon"/>
    <property type="match status" value="1"/>
</dbReference>
<dbReference type="GO" id="GO:0009617">
    <property type="term" value="P:response to bacterium"/>
    <property type="evidence" value="ECO:0007669"/>
    <property type="project" value="InterPro"/>
</dbReference>
<dbReference type="Pfam" id="PF13639">
    <property type="entry name" value="zf-RING_2"/>
    <property type="match status" value="1"/>
</dbReference>
<keyword evidence="12" id="KW-1185">Reference proteome</keyword>
<dbReference type="InterPro" id="IPR045064">
    <property type="entry name" value="Reticulon-like"/>
</dbReference>
<dbReference type="InterPro" id="IPR013083">
    <property type="entry name" value="Znf_RING/FYVE/PHD"/>
</dbReference>
<feature type="transmembrane region" description="Helical" evidence="7">
    <location>
        <begin position="454"/>
        <end position="484"/>
    </location>
</feature>
<dbReference type="InterPro" id="IPR003388">
    <property type="entry name" value="Reticulon"/>
</dbReference>
<accession>A0AAN9RJX3</accession>
<evidence type="ECO:0000313" key="11">
    <source>
        <dbReference type="EMBL" id="KAK7374344.1"/>
    </source>
</evidence>
<sequence length="534" mass="59345">MSPSIPSPHFTHLGLGYSIAIALAFLFLLSTLLLSSYLCCRATRHRNQTTAITTAAANPSDGVVLPRVIFVAEDDEEDEEASVALGLDQSVINSYPRFQFDKGNARNSNGNNNTCSICLCEYKDSEMLRMMPECRHFFHLCCLDSWLRLRGSCPVCRNSPLPTPLSTPLQEVVPLSQYAADRRRRQEDIDAFWSSLIQTPSFPISISNLPRACGSDTRTSTFATHIKAILGFALPTLLSSLQQQQPQKKRTTSISVLRNRRTRVRVLSICEILGSMAEEPESTVTGAAAEESLLDKISEKLHDHDSSSSSDSDSDSDSEKTVTSSVKDKVFRLFGRERPVHSVLGAGKPADVLLWRNKKISAGVLGGATAVWVLFELLEYHFLTLVCHILILLLAVLFLWSNAHTFIHKSPPRIPEVHLPEEPILQVASVLRIEINRGFAVLHSIGSGRDLKKFLMVIAGVWILSIVGNWCNFLTLFYITFILLHTAPVVYEKYEDKIDPLAEKAVIEIKKQYAVFDSKVLSKIPVGPLKAKLS</sequence>
<gene>
    <name evidence="11" type="ORF">VNO80_07774</name>
</gene>
<comment type="subcellular location">
    <subcellularLocation>
        <location evidence="1 7">Endoplasmic reticulum membrane</location>
        <topology evidence="1 7">Multi-pass membrane protein</topology>
    </subcellularLocation>
</comment>
<keyword evidence="3 7" id="KW-0256">Endoplasmic reticulum</keyword>
<dbReference type="SUPFAM" id="SSF57850">
    <property type="entry name" value="RING/U-box"/>
    <property type="match status" value="1"/>
</dbReference>
<dbReference type="PROSITE" id="PS50845">
    <property type="entry name" value="RETICULON"/>
    <property type="match status" value="1"/>
</dbReference>
<name>A0AAN9RJX3_PHACN</name>
<evidence type="ECO:0000256" key="7">
    <source>
        <dbReference type="RuleBase" id="RU363132"/>
    </source>
</evidence>
<evidence type="ECO:0000256" key="8">
    <source>
        <dbReference type="SAM" id="MobiDB-lite"/>
    </source>
</evidence>
<dbReference type="AlphaFoldDB" id="A0AAN9RJX3"/>
<feature type="transmembrane region" description="Helical" evidence="7">
    <location>
        <begin position="15"/>
        <end position="39"/>
    </location>
</feature>
<evidence type="ECO:0000256" key="6">
    <source>
        <dbReference type="PROSITE-ProRule" id="PRU00175"/>
    </source>
</evidence>
<dbReference type="PANTHER" id="PTHR10994">
    <property type="entry name" value="RETICULON"/>
    <property type="match status" value="1"/>
</dbReference>
<keyword evidence="6" id="KW-0863">Zinc-finger</keyword>
<feature type="domain" description="RING-type" evidence="9">
    <location>
        <begin position="115"/>
        <end position="157"/>
    </location>
</feature>
<comment type="caution">
    <text evidence="11">The sequence shown here is derived from an EMBL/GenBank/DDBJ whole genome shotgun (WGS) entry which is preliminary data.</text>
</comment>
<keyword evidence="6" id="KW-0479">Metal-binding</keyword>
<keyword evidence="4 7" id="KW-1133">Transmembrane helix</keyword>
<reference evidence="11 12" key="1">
    <citation type="submission" date="2024-01" db="EMBL/GenBank/DDBJ databases">
        <title>The genomes of 5 underutilized Papilionoideae crops provide insights into root nodulation and disease resistanc.</title>
        <authorList>
            <person name="Jiang F."/>
        </authorList>
    </citation>
    <scope>NUCLEOTIDE SEQUENCE [LARGE SCALE GENOMIC DNA]</scope>
    <source>
        <strain evidence="11">JINMINGXINNONG_FW02</strain>
        <tissue evidence="11">Leaves</tissue>
    </source>
</reference>
<dbReference type="PANTHER" id="PTHR10994:SF191">
    <property type="entry name" value="RETICULON-LIKE PROTEIN"/>
    <property type="match status" value="1"/>
</dbReference>
<proteinExistence type="predicted"/>
<dbReference type="InterPro" id="IPR001841">
    <property type="entry name" value="Znf_RING"/>
</dbReference>
<dbReference type="Gene3D" id="3.30.40.10">
    <property type="entry name" value="Zinc/RING finger domain, C3HC4 (zinc finger)"/>
    <property type="match status" value="1"/>
</dbReference>
<evidence type="ECO:0000313" key="12">
    <source>
        <dbReference type="Proteomes" id="UP001374584"/>
    </source>
</evidence>
<dbReference type="Proteomes" id="UP001374584">
    <property type="component" value="Unassembled WGS sequence"/>
</dbReference>
<evidence type="ECO:0000256" key="5">
    <source>
        <dbReference type="ARBA" id="ARBA00023136"/>
    </source>
</evidence>
<feature type="domain" description="Reticulon" evidence="10">
    <location>
        <begin position="349"/>
        <end position="534"/>
    </location>
</feature>
<dbReference type="PROSITE" id="PS50089">
    <property type="entry name" value="ZF_RING_2"/>
    <property type="match status" value="1"/>
</dbReference>
<keyword evidence="2 7" id="KW-0812">Transmembrane</keyword>
<evidence type="ECO:0000259" key="10">
    <source>
        <dbReference type="PROSITE" id="PS50845"/>
    </source>
</evidence>
<evidence type="ECO:0000256" key="4">
    <source>
        <dbReference type="ARBA" id="ARBA00022989"/>
    </source>
</evidence>
<dbReference type="GO" id="GO:0008270">
    <property type="term" value="F:zinc ion binding"/>
    <property type="evidence" value="ECO:0007669"/>
    <property type="project" value="UniProtKB-KW"/>
</dbReference>
<dbReference type="SMART" id="SM00184">
    <property type="entry name" value="RING"/>
    <property type="match status" value="1"/>
</dbReference>
<keyword evidence="5 7" id="KW-0472">Membrane</keyword>
<feature type="transmembrane region" description="Helical" evidence="7">
    <location>
        <begin position="360"/>
        <end position="375"/>
    </location>
</feature>
<dbReference type="EMBL" id="JAYMYR010000003">
    <property type="protein sequence ID" value="KAK7374344.1"/>
    <property type="molecule type" value="Genomic_DNA"/>
</dbReference>